<dbReference type="Pfam" id="PF07885">
    <property type="entry name" value="Ion_trans_2"/>
    <property type="match status" value="1"/>
</dbReference>
<dbReference type="EnsemblMetazoa" id="XM_021045843.2">
    <property type="protein sequence ID" value="XP_020901502.1"/>
    <property type="gene ID" value="LOC110240060"/>
</dbReference>
<dbReference type="RefSeq" id="XP_020901502.1">
    <property type="nucleotide sequence ID" value="XM_021045843.2"/>
</dbReference>
<dbReference type="PANTHER" id="PTHR11537">
    <property type="entry name" value="VOLTAGE-GATED POTASSIUM CHANNEL"/>
    <property type="match status" value="1"/>
</dbReference>
<keyword evidence="6 9" id="KW-0472">Membrane</keyword>
<dbReference type="KEGG" id="epa:110240060"/>
<evidence type="ECO:0000256" key="6">
    <source>
        <dbReference type="ARBA" id="ARBA00023136"/>
    </source>
</evidence>
<evidence type="ECO:0000256" key="2">
    <source>
        <dbReference type="ARBA" id="ARBA00022448"/>
    </source>
</evidence>
<feature type="region of interest" description="Disordered" evidence="8">
    <location>
        <begin position="423"/>
        <end position="488"/>
    </location>
</feature>
<dbReference type="OrthoDB" id="415460at2759"/>
<keyword evidence="4 9" id="KW-1133">Transmembrane helix</keyword>
<dbReference type="PRINTS" id="PR00169">
    <property type="entry name" value="KCHANNEL"/>
</dbReference>
<dbReference type="GO" id="GO:0001508">
    <property type="term" value="P:action potential"/>
    <property type="evidence" value="ECO:0007669"/>
    <property type="project" value="TreeGrafter"/>
</dbReference>
<feature type="transmembrane region" description="Helical" evidence="9">
    <location>
        <begin position="191"/>
        <end position="212"/>
    </location>
</feature>
<evidence type="ECO:0000256" key="4">
    <source>
        <dbReference type="ARBA" id="ARBA00022989"/>
    </source>
</evidence>
<keyword evidence="12" id="KW-1185">Reference proteome</keyword>
<comment type="subcellular location">
    <subcellularLocation>
        <location evidence="1">Membrane</location>
        <topology evidence="1">Multi-pass membrane protein</topology>
    </subcellularLocation>
</comment>
<name>A0A913XAJ9_EXADI</name>
<proteinExistence type="predicted"/>
<evidence type="ECO:0000256" key="5">
    <source>
        <dbReference type="ARBA" id="ARBA00023065"/>
    </source>
</evidence>
<dbReference type="PANTHER" id="PTHR11537:SF252">
    <property type="entry name" value="POTASSIUM VOLTAGE-GATED CHANNEL PROTEIN SHAW"/>
    <property type="match status" value="1"/>
</dbReference>
<dbReference type="InterPro" id="IPR028325">
    <property type="entry name" value="VG_K_chnl"/>
</dbReference>
<keyword evidence="5" id="KW-0406">Ion transport</keyword>
<feature type="transmembrane region" description="Helical" evidence="9">
    <location>
        <begin position="224"/>
        <end position="244"/>
    </location>
</feature>
<dbReference type="OMA" id="MEMNENW"/>
<evidence type="ECO:0000313" key="11">
    <source>
        <dbReference type="EnsemblMetazoa" id="XP_020901502.1"/>
    </source>
</evidence>
<reference evidence="11" key="1">
    <citation type="submission" date="2022-11" db="UniProtKB">
        <authorList>
            <consortium name="EnsemblMetazoa"/>
        </authorList>
    </citation>
    <scope>IDENTIFICATION</scope>
</reference>
<dbReference type="GO" id="GO:0005251">
    <property type="term" value="F:delayed rectifier potassium channel activity"/>
    <property type="evidence" value="ECO:0007669"/>
    <property type="project" value="TreeGrafter"/>
</dbReference>
<dbReference type="SUPFAM" id="SSF53850">
    <property type="entry name" value="Periplasmic binding protein-like II"/>
    <property type="match status" value="1"/>
</dbReference>
<accession>A0A913XAJ9</accession>
<evidence type="ECO:0000313" key="12">
    <source>
        <dbReference type="Proteomes" id="UP000887567"/>
    </source>
</evidence>
<keyword evidence="3 9" id="KW-0812">Transmembrane</keyword>
<sequence length="535" mass="59794">MSESFISRTKGMKGVFVFMTFLSFQISSSNSLSIDEKCQLHNQTIRVYFWDKQPYIYQSSPQDSRPKGFFVLIIKEALKNCCVATPNIEFVKEKSGPAGLQGLLDGGLFDLLVPVHGLPESSSIRGSPFIGIAQSAGAAVLMPSNASGTKLLLSVLKAWPILVFIIVSALLAGVLMWILEKNGKFNQFSESFCLGIFEGFWWAFCTMTTVGYGDRAPKTVVGKILGSIWMLVGVIIVTMFISIITTSLTTASYAQYTDIRQMTVSVVNQSAEHTLAIRSNSKTIIASHNQQQAFDRMINRDVEASLVDTHALKHHMPRLASKQHIVVATVVTNHVSYGVLLPSNGSSKLETCFRRFMDVQEVWRFELLRKGVGGKKIQITPAQDYFGSGGIFSISVYSGLALFFLSIIIGLIWEYRKPTKQDKKSHHVKQPSLQTSKETSDTDVSTSGRKVPVNSVSGTATIEQLKRPHVNKPQIRVSPPTLPESGDTPWEKLIARQKMEVMNLENDFYRFEREWEKRYQDLQMKQNTLGRSHVT</sequence>
<feature type="transmembrane region" description="Helical" evidence="9">
    <location>
        <begin position="158"/>
        <end position="179"/>
    </location>
</feature>
<evidence type="ECO:0000256" key="7">
    <source>
        <dbReference type="ARBA" id="ARBA00023303"/>
    </source>
</evidence>
<dbReference type="SUPFAM" id="SSF81324">
    <property type="entry name" value="Voltage-gated potassium channels"/>
    <property type="match status" value="1"/>
</dbReference>
<evidence type="ECO:0000256" key="8">
    <source>
        <dbReference type="SAM" id="MobiDB-lite"/>
    </source>
</evidence>
<evidence type="ECO:0000259" key="10">
    <source>
        <dbReference type="Pfam" id="PF07885"/>
    </source>
</evidence>
<keyword evidence="2" id="KW-0813">Transport</keyword>
<keyword evidence="7" id="KW-0407">Ion channel</keyword>
<dbReference type="AlphaFoldDB" id="A0A913XAJ9"/>
<organism evidence="11 12">
    <name type="scientific">Exaiptasia diaphana</name>
    <name type="common">Tropical sea anemone</name>
    <name type="synonym">Aiptasia pulchella</name>
    <dbReference type="NCBI Taxonomy" id="2652724"/>
    <lineage>
        <taxon>Eukaryota</taxon>
        <taxon>Metazoa</taxon>
        <taxon>Cnidaria</taxon>
        <taxon>Anthozoa</taxon>
        <taxon>Hexacorallia</taxon>
        <taxon>Actiniaria</taxon>
        <taxon>Aiptasiidae</taxon>
        <taxon>Exaiptasia</taxon>
    </lineage>
</organism>
<evidence type="ECO:0000256" key="3">
    <source>
        <dbReference type="ARBA" id="ARBA00022692"/>
    </source>
</evidence>
<feature type="domain" description="Potassium channel" evidence="10">
    <location>
        <begin position="170"/>
        <end position="248"/>
    </location>
</feature>
<dbReference type="InterPro" id="IPR013099">
    <property type="entry name" value="K_chnl_dom"/>
</dbReference>
<dbReference type="Gene3D" id="1.10.287.70">
    <property type="match status" value="1"/>
</dbReference>
<feature type="transmembrane region" description="Helical" evidence="9">
    <location>
        <begin position="385"/>
        <end position="413"/>
    </location>
</feature>
<feature type="compositionally biased region" description="Polar residues" evidence="8">
    <location>
        <begin position="431"/>
        <end position="462"/>
    </location>
</feature>
<evidence type="ECO:0000256" key="1">
    <source>
        <dbReference type="ARBA" id="ARBA00004141"/>
    </source>
</evidence>
<evidence type="ECO:0000256" key="9">
    <source>
        <dbReference type="SAM" id="Phobius"/>
    </source>
</evidence>
<dbReference type="Proteomes" id="UP000887567">
    <property type="component" value="Unplaced"/>
</dbReference>
<dbReference type="GeneID" id="110240060"/>
<protein>
    <recommendedName>
        <fullName evidence="10">Potassium channel domain-containing protein</fullName>
    </recommendedName>
</protein>
<dbReference type="GO" id="GO:0008076">
    <property type="term" value="C:voltage-gated potassium channel complex"/>
    <property type="evidence" value="ECO:0007669"/>
    <property type="project" value="InterPro"/>
</dbReference>